<keyword evidence="2" id="KW-0285">Flavoprotein</keyword>
<dbReference type="AlphaFoldDB" id="A0A0D3INJ7"/>
<comment type="similarity">
    <text evidence="1">Belongs to the FMO family.</text>
</comment>
<dbReference type="OMA" id="CCTGYDI"/>
<reference evidence="7" key="2">
    <citation type="submission" date="2024-10" db="UniProtKB">
        <authorList>
            <consortium name="EnsemblProtists"/>
        </authorList>
    </citation>
    <scope>IDENTIFICATION</scope>
</reference>
<dbReference type="InterPro" id="IPR020946">
    <property type="entry name" value="Flavin_mOase-like"/>
</dbReference>
<reference evidence="8" key="1">
    <citation type="journal article" date="2013" name="Nature">
        <title>Pan genome of the phytoplankton Emiliania underpins its global distribution.</title>
        <authorList>
            <person name="Read B.A."/>
            <person name="Kegel J."/>
            <person name="Klute M.J."/>
            <person name="Kuo A."/>
            <person name="Lefebvre S.C."/>
            <person name="Maumus F."/>
            <person name="Mayer C."/>
            <person name="Miller J."/>
            <person name="Monier A."/>
            <person name="Salamov A."/>
            <person name="Young J."/>
            <person name="Aguilar M."/>
            <person name="Claverie J.M."/>
            <person name="Frickenhaus S."/>
            <person name="Gonzalez K."/>
            <person name="Herman E.K."/>
            <person name="Lin Y.C."/>
            <person name="Napier J."/>
            <person name="Ogata H."/>
            <person name="Sarno A.F."/>
            <person name="Shmutz J."/>
            <person name="Schroeder D."/>
            <person name="de Vargas C."/>
            <person name="Verret F."/>
            <person name="von Dassow P."/>
            <person name="Valentin K."/>
            <person name="Van de Peer Y."/>
            <person name="Wheeler G."/>
            <person name="Dacks J.B."/>
            <person name="Delwiche C.F."/>
            <person name="Dyhrman S.T."/>
            <person name="Glockner G."/>
            <person name="John U."/>
            <person name="Richards T."/>
            <person name="Worden A.Z."/>
            <person name="Zhang X."/>
            <person name="Grigoriev I.V."/>
            <person name="Allen A.E."/>
            <person name="Bidle K."/>
            <person name="Borodovsky M."/>
            <person name="Bowler C."/>
            <person name="Brownlee C."/>
            <person name="Cock J.M."/>
            <person name="Elias M."/>
            <person name="Gladyshev V.N."/>
            <person name="Groth M."/>
            <person name="Guda C."/>
            <person name="Hadaegh A."/>
            <person name="Iglesias-Rodriguez M.D."/>
            <person name="Jenkins J."/>
            <person name="Jones B.M."/>
            <person name="Lawson T."/>
            <person name="Leese F."/>
            <person name="Lindquist E."/>
            <person name="Lobanov A."/>
            <person name="Lomsadze A."/>
            <person name="Malik S.B."/>
            <person name="Marsh M.E."/>
            <person name="Mackinder L."/>
            <person name="Mock T."/>
            <person name="Mueller-Roeber B."/>
            <person name="Pagarete A."/>
            <person name="Parker M."/>
            <person name="Probert I."/>
            <person name="Quesneville H."/>
            <person name="Raines C."/>
            <person name="Rensing S.A."/>
            <person name="Riano-Pachon D.M."/>
            <person name="Richier S."/>
            <person name="Rokitta S."/>
            <person name="Shiraiwa Y."/>
            <person name="Soanes D.M."/>
            <person name="van der Giezen M."/>
            <person name="Wahlund T.M."/>
            <person name="Williams B."/>
            <person name="Wilson W."/>
            <person name="Wolfe G."/>
            <person name="Wurch L.L."/>
        </authorList>
    </citation>
    <scope>NUCLEOTIDE SEQUENCE</scope>
</reference>
<dbReference type="EnsemblProtists" id="EOD12832">
    <property type="protein sequence ID" value="EOD12832"/>
    <property type="gene ID" value="EMIHUDRAFT_213034"/>
</dbReference>
<evidence type="ECO:0008006" key="9">
    <source>
        <dbReference type="Google" id="ProtNLM"/>
    </source>
</evidence>
<dbReference type="GO" id="GO:0050661">
    <property type="term" value="F:NADP binding"/>
    <property type="evidence" value="ECO:0007669"/>
    <property type="project" value="InterPro"/>
</dbReference>
<dbReference type="InterPro" id="IPR036188">
    <property type="entry name" value="FAD/NAD-bd_sf"/>
</dbReference>
<keyword evidence="4" id="KW-0521">NADP</keyword>
<evidence type="ECO:0000256" key="1">
    <source>
        <dbReference type="ARBA" id="ARBA00009183"/>
    </source>
</evidence>
<dbReference type="PIRSF" id="PIRSF000332">
    <property type="entry name" value="FMO"/>
    <property type="match status" value="1"/>
</dbReference>
<evidence type="ECO:0000256" key="5">
    <source>
        <dbReference type="ARBA" id="ARBA00023002"/>
    </source>
</evidence>
<feature type="region of interest" description="Disordered" evidence="6">
    <location>
        <begin position="468"/>
        <end position="489"/>
    </location>
</feature>
<dbReference type="InterPro" id="IPR000960">
    <property type="entry name" value="Flavin_mOase"/>
</dbReference>
<sequence>MADSTRGRGRVAIVGGGPSGLVAAKEALAAGLRPTVLEKSSSAGGLWRAADGKVWQSLRTNLSKHTCAFSDFPWPSTADDFPHAEDVADYLERYARTFGLHACIELGARVTLVQRASFGRGYCVRWVSQGGTEQAETFEFAIIAAGVFSAPHVPAELHGFQNQVVHASQYRDSSDFAGRRCLVLGAAFSGADAAASIARVAESVTLVASGTAPLYYLPRLVDGRPIDLALYSRGRLEGLPSPRTDRKPRVAITDELSRAVSAGLLSVQTARVRACERGWVTFEDGRRAEFDVILAATGYRTAVNFLAPALSEAVEYDADDWLQPLIAHECVWPAAPNLAFVGMYRGPYFGVLELQARWACGVFAGRLPMPSAGELADGLARERAIRQMDPRPQFPHDYPTMADDLARHVGALPVTILQDSAHPLHALLYHGPLLPFHYRLQGRQANPRLAEAAIRECERSYPHLVANDAAADGTDPEEAKAENTSQAAC</sequence>
<proteinExistence type="inferred from homology"/>
<protein>
    <recommendedName>
        <fullName evidence="9">Flavin-containing monooxygenase</fullName>
    </recommendedName>
</protein>
<dbReference type="GeneID" id="17259051"/>
<evidence type="ECO:0000256" key="2">
    <source>
        <dbReference type="ARBA" id="ARBA00022630"/>
    </source>
</evidence>
<dbReference type="PANTHER" id="PTHR23023">
    <property type="entry name" value="DIMETHYLANILINE MONOOXYGENASE"/>
    <property type="match status" value="1"/>
</dbReference>
<keyword evidence="8" id="KW-1185">Reference proteome</keyword>
<evidence type="ECO:0000256" key="6">
    <source>
        <dbReference type="SAM" id="MobiDB-lite"/>
    </source>
</evidence>
<dbReference type="GO" id="GO:0050660">
    <property type="term" value="F:flavin adenine dinucleotide binding"/>
    <property type="evidence" value="ECO:0007669"/>
    <property type="project" value="InterPro"/>
</dbReference>
<dbReference type="GO" id="GO:0004499">
    <property type="term" value="F:N,N-dimethylaniline monooxygenase activity"/>
    <property type="evidence" value="ECO:0007669"/>
    <property type="project" value="InterPro"/>
</dbReference>
<evidence type="ECO:0000256" key="4">
    <source>
        <dbReference type="ARBA" id="ARBA00022857"/>
    </source>
</evidence>
<evidence type="ECO:0000313" key="7">
    <source>
        <dbReference type="EnsemblProtists" id="EOD12832"/>
    </source>
</evidence>
<dbReference type="eggNOG" id="KOG1399">
    <property type="taxonomic scope" value="Eukaryota"/>
</dbReference>
<dbReference type="InterPro" id="IPR050346">
    <property type="entry name" value="FMO-like"/>
</dbReference>
<accession>A0A0D3INJ7</accession>
<dbReference type="PRINTS" id="PR00370">
    <property type="entry name" value="FMOXYGENASE"/>
</dbReference>
<dbReference type="Gene3D" id="3.50.50.60">
    <property type="entry name" value="FAD/NAD(P)-binding domain"/>
    <property type="match status" value="1"/>
</dbReference>
<dbReference type="PaxDb" id="2903-EOD12832"/>
<evidence type="ECO:0000256" key="3">
    <source>
        <dbReference type="ARBA" id="ARBA00022827"/>
    </source>
</evidence>
<name>A0A0D3INJ7_EMIH1</name>
<dbReference type="HOGENOM" id="CLU_006909_8_2_1"/>
<dbReference type="SUPFAM" id="SSF51905">
    <property type="entry name" value="FAD/NAD(P)-binding domain"/>
    <property type="match status" value="2"/>
</dbReference>
<keyword evidence="3" id="KW-0274">FAD</keyword>
<keyword evidence="5" id="KW-0560">Oxidoreductase</keyword>
<organism evidence="7 8">
    <name type="scientific">Emiliania huxleyi (strain CCMP1516)</name>
    <dbReference type="NCBI Taxonomy" id="280463"/>
    <lineage>
        <taxon>Eukaryota</taxon>
        <taxon>Haptista</taxon>
        <taxon>Haptophyta</taxon>
        <taxon>Prymnesiophyceae</taxon>
        <taxon>Isochrysidales</taxon>
        <taxon>Noelaerhabdaceae</taxon>
        <taxon>Emiliania</taxon>
    </lineage>
</organism>
<dbReference type="KEGG" id="ehx:EMIHUDRAFT_213034"/>
<dbReference type="RefSeq" id="XP_005765261.1">
    <property type="nucleotide sequence ID" value="XM_005765204.1"/>
</dbReference>
<evidence type="ECO:0000313" key="8">
    <source>
        <dbReference type="Proteomes" id="UP000013827"/>
    </source>
</evidence>
<dbReference type="Proteomes" id="UP000013827">
    <property type="component" value="Unassembled WGS sequence"/>
</dbReference>
<dbReference type="Pfam" id="PF00743">
    <property type="entry name" value="FMO-like"/>
    <property type="match status" value="2"/>
</dbReference>